<dbReference type="AlphaFoldDB" id="A0A015KRQ4"/>
<keyword evidence="4" id="KW-1185">Reference proteome</keyword>
<evidence type="ECO:0008006" key="5">
    <source>
        <dbReference type="Google" id="ProtNLM"/>
    </source>
</evidence>
<name>A0A015KRQ4_RHIIW</name>
<comment type="caution">
    <text evidence="3">The sequence shown here is derived from an EMBL/GenBank/DDBJ whole genome shotgun (WGS) entry which is preliminary data.</text>
</comment>
<organism evidence="3 4">
    <name type="scientific">Rhizophagus irregularis (strain DAOM 197198w)</name>
    <name type="common">Glomus intraradices</name>
    <dbReference type="NCBI Taxonomy" id="1432141"/>
    <lineage>
        <taxon>Eukaryota</taxon>
        <taxon>Fungi</taxon>
        <taxon>Fungi incertae sedis</taxon>
        <taxon>Mucoromycota</taxon>
        <taxon>Glomeromycotina</taxon>
        <taxon>Glomeromycetes</taxon>
        <taxon>Glomerales</taxon>
        <taxon>Glomeraceae</taxon>
        <taxon>Rhizophagus</taxon>
    </lineage>
</organism>
<dbReference type="Proteomes" id="UP000022910">
    <property type="component" value="Unassembled WGS sequence"/>
</dbReference>
<evidence type="ECO:0000259" key="2">
    <source>
        <dbReference type="Pfam" id="PF24209"/>
    </source>
</evidence>
<evidence type="ECO:0000313" key="4">
    <source>
        <dbReference type="Proteomes" id="UP000022910"/>
    </source>
</evidence>
<dbReference type="OrthoDB" id="2306966at2759"/>
<dbReference type="InterPro" id="IPR055854">
    <property type="entry name" value="DUF7431"/>
</dbReference>
<dbReference type="InterPro" id="IPR054586">
    <property type="entry name" value="MACPF_1_fungal"/>
</dbReference>
<reference evidence="3 4" key="1">
    <citation type="submission" date="2014-02" db="EMBL/GenBank/DDBJ databases">
        <title>Single nucleus genome sequencing reveals high similarity among nuclei of an endomycorrhizal fungus.</title>
        <authorList>
            <person name="Lin K."/>
            <person name="Geurts R."/>
            <person name="Zhang Z."/>
            <person name="Limpens E."/>
            <person name="Saunders D.G."/>
            <person name="Mu D."/>
            <person name="Pang E."/>
            <person name="Cao H."/>
            <person name="Cha H."/>
            <person name="Lin T."/>
            <person name="Zhou Q."/>
            <person name="Shang Y."/>
            <person name="Li Y."/>
            <person name="Ivanov S."/>
            <person name="Sharma T."/>
            <person name="Velzen R.V."/>
            <person name="Ruijter N.D."/>
            <person name="Aanen D.K."/>
            <person name="Win J."/>
            <person name="Kamoun S."/>
            <person name="Bisseling T."/>
            <person name="Huang S."/>
        </authorList>
    </citation>
    <scope>NUCLEOTIDE SEQUENCE [LARGE SCALE GENOMIC DNA]</scope>
    <source>
        <strain evidence="4">DAOM197198w</strain>
    </source>
</reference>
<dbReference type="STRING" id="1432141.A0A015KRQ4"/>
<dbReference type="EMBL" id="JEMT01016627">
    <property type="protein sequence ID" value="EXX70294.1"/>
    <property type="molecule type" value="Genomic_DNA"/>
</dbReference>
<dbReference type="Pfam" id="PF24209">
    <property type="entry name" value="DUF7431"/>
    <property type="match status" value="1"/>
</dbReference>
<feature type="domain" description="DUF7431" evidence="2">
    <location>
        <begin position="339"/>
        <end position="608"/>
    </location>
</feature>
<evidence type="ECO:0000313" key="3">
    <source>
        <dbReference type="EMBL" id="EXX70294.1"/>
    </source>
</evidence>
<sequence length="638" mass="73504">MSDLVTVNVIIVDVRSFLKKLNKNEKLSKIREVLSCDDKLSFLKGKDGSIVEDEEEFILNDIFTKDARMDYSIYLKNKTYWDTLNENHKLDYGRIITDDGSKTANKGAFKLKGFNELKEINGHRQGTIEISSNEELIKKRNLFFKTDGSIYNFIKLGLTLDQAQGKIIKDGRKLVYNFTEVAKASLKLSIDNLEPIKEFIDVIKVAAKSKKLNLKEITEDYGLFIPTEIIMGGRFYTNETEISSEQNIDNTFSAEVNVDANVVKIGHGTTKNSAQFHKVNHMKSLGGNCDGVFDEDKWTESLKDYRNWDCIEFNNPVSIFQLLPFNLRKELFVAAGKKILFTGTLNCEYYLHHPGSYRKFELLRSNDIPKNILNIIQNEDADCDFFATAIDVNHYSKNDFFTCQILKTDEDKLNPSIIIHAIQKEFRPRTYELNIVLMVVGYDIDFNFITDESVEIIKKQYDPGNNEKFDQIILHTTFSLKGTNIPFFGMPVLNSLKDSNDFPPVIGHNFHDIESDHELKVGIFSYCSKDNCYLNLPNFTFCTLIISNPDAYISLPFKFRILKKPFINLDSRTTYVNCLQLSNEHRPIFLHQKMKRVNIEYVKCSCNNPDCICHEKTRKISGKDNCSCIILNYEKVKI</sequence>
<dbReference type="HOGENOM" id="CLU_028291_2_0_1"/>
<protein>
    <recommendedName>
        <fullName evidence="5">MACPF domain-containing protein</fullName>
    </recommendedName>
</protein>
<gene>
    <name evidence="3" type="ORF">RirG_088810</name>
</gene>
<proteinExistence type="predicted"/>
<accession>A0A015KRQ4</accession>
<dbReference type="Pfam" id="PF22693">
    <property type="entry name" value="MACPF_1"/>
    <property type="match status" value="1"/>
</dbReference>
<evidence type="ECO:0000259" key="1">
    <source>
        <dbReference type="Pfam" id="PF22693"/>
    </source>
</evidence>
<feature type="domain" description="MACPF-like" evidence="1">
    <location>
        <begin position="172"/>
        <end position="330"/>
    </location>
</feature>